<keyword evidence="2" id="KW-0472">Membrane</keyword>
<feature type="region of interest" description="Disordered" evidence="1">
    <location>
        <begin position="1"/>
        <end position="31"/>
    </location>
</feature>
<dbReference type="AlphaFoldDB" id="A0A8H8RFQ7"/>
<sequence length="277" mass="30796">MAPWNKKSNTSVHSTAFKPGSSKEPLRSSTRTSGLSHVAEFEKKDLAYKTRIRILRFFSRTFSLLLNAIMMCTLSYTLAKYYLTRNHLIDGKSTVHPWVTPTTLWPTAMLLSIATVTFVMDLITLCSYCCGVGAANTASSVTSVLGYVLLCVHGAAWVVAAGLYRMARDGRDLWGYSCSDAADGVQEQVKSFLDFGKLCTMQQGTWYISIIEAVTYLLTFVVTLMVMRRASYKKKLAKVRESTLLYETGYEQNVELGTAYRPGVGEQYMPVAAGAYH</sequence>
<accession>A0A8H8RFQ7</accession>
<dbReference type="Proteomes" id="UP000443090">
    <property type="component" value="Unassembled WGS sequence"/>
</dbReference>
<organism evidence="3 4">
    <name type="scientific">Lachnellula occidentalis</name>
    <dbReference type="NCBI Taxonomy" id="215460"/>
    <lineage>
        <taxon>Eukaryota</taxon>
        <taxon>Fungi</taxon>
        <taxon>Dikarya</taxon>
        <taxon>Ascomycota</taxon>
        <taxon>Pezizomycotina</taxon>
        <taxon>Leotiomycetes</taxon>
        <taxon>Helotiales</taxon>
        <taxon>Lachnaceae</taxon>
        <taxon>Lachnellula</taxon>
    </lineage>
</organism>
<proteinExistence type="predicted"/>
<evidence type="ECO:0000256" key="2">
    <source>
        <dbReference type="SAM" id="Phobius"/>
    </source>
</evidence>
<protein>
    <recommendedName>
        <fullName evidence="5">MARVEL domain-containing protein</fullName>
    </recommendedName>
</protein>
<name>A0A8H8RFQ7_9HELO</name>
<evidence type="ECO:0000313" key="4">
    <source>
        <dbReference type="Proteomes" id="UP000443090"/>
    </source>
</evidence>
<comment type="caution">
    <text evidence="3">The sequence shown here is derived from an EMBL/GenBank/DDBJ whole genome shotgun (WGS) entry which is preliminary data.</text>
</comment>
<gene>
    <name evidence="3" type="ORF">LOCC1_G007780</name>
</gene>
<feature type="transmembrane region" description="Helical" evidence="2">
    <location>
        <begin position="144"/>
        <end position="164"/>
    </location>
</feature>
<keyword evidence="4" id="KW-1185">Reference proteome</keyword>
<keyword evidence="2" id="KW-0812">Transmembrane</keyword>
<feature type="transmembrane region" description="Helical" evidence="2">
    <location>
        <begin position="206"/>
        <end position="227"/>
    </location>
</feature>
<evidence type="ECO:0000256" key="1">
    <source>
        <dbReference type="SAM" id="MobiDB-lite"/>
    </source>
</evidence>
<dbReference type="PANTHER" id="PTHR42069:SF1">
    <property type="entry name" value="MARVEL DOMAIN-CONTAINING PROTEIN"/>
    <property type="match status" value="1"/>
</dbReference>
<feature type="compositionally biased region" description="Polar residues" evidence="1">
    <location>
        <begin position="1"/>
        <end position="14"/>
    </location>
</feature>
<evidence type="ECO:0008006" key="5">
    <source>
        <dbReference type="Google" id="ProtNLM"/>
    </source>
</evidence>
<dbReference type="EMBL" id="QGMI01001141">
    <property type="protein sequence ID" value="TVY34537.1"/>
    <property type="molecule type" value="Genomic_DNA"/>
</dbReference>
<dbReference type="PANTHER" id="PTHR42069">
    <property type="entry name" value="HYPHAL ANASTAMOSIS-8 PROTEIN"/>
    <property type="match status" value="1"/>
</dbReference>
<reference evidence="3 4" key="1">
    <citation type="submission" date="2018-05" db="EMBL/GenBank/DDBJ databases">
        <title>Genome sequencing and assembly of the regulated plant pathogen Lachnellula willkommii and related sister species for the development of diagnostic species identification markers.</title>
        <authorList>
            <person name="Giroux E."/>
            <person name="Bilodeau G."/>
        </authorList>
    </citation>
    <scope>NUCLEOTIDE SEQUENCE [LARGE SCALE GENOMIC DNA]</scope>
    <source>
        <strain evidence="3 4">CBS 160.35</strain>
    </source>
</reference>
<feature type="transmembrane region" description="Helical" evidence="2">
    <location>
        <begin position="61"/>
        <end position="83"/>
    </location>
</feature>
<dbReference type="OrthoDB" id="5371583at2759"/>
<feature type="transmembrane region" description="Helical" evidence="2">
    <location>
        <begin position="103"/>
        <end position="132"/>
    </location>
</feature>
<keyword evidence="2" id="KW-1133">Transmembrane helix</keyword>
<evidence type="ECO:0000313" key="3">
    <source>
        <dbReference type="EMBL" id="TVY34537.1"/>
    </source>
</evidence>